<dbReference type="EnsemblMetazoa" id="Aqu2.1.40645_001">
    <property type="protein sequence ID" value="Aqu2.1.40645_001"/>
    <property type="gene ID" value="Aqu2.1.40645"/>
</dbReference>
<dbReference type="KEGG" id="aqu:100637156"/>
<accession>A0A1X7VLF1</accession>
<evidence type="ECO:0000256" key="4">
    <source>
        <dbReference type="ARBA" id="ARBA00022692"/>
    </source>
</evidence>
<dbReference type="Proteomes" id="UP000007879">
    <property type="component" value="Unassembled WGS sequence"/>
</dbReference>
<feature type="transmembrane region" description="Helical" evidence="9">
    <location>
        <begin position="91"/>
        <end position="109"/>
    </location>
</feature>
<keyword evidence="11" id="KW-1185">Reference proteome</keyword>
<proteinExistence type="inferred from homology"/>
<feature type="transmembrane region" description="Helical" evidence="9">
    <location>
        <begin position="267"/>
        <end position="292"/>
    </location>
</feature>
<dbReference type="GO" id="GO:0015075">
    <property type="term" value="F:monoatomic ion transmembrane transporter activity"/>
    <property type="evidence" value="ECO:0007669"/>
    <property type="project" value="InterPro"/>
</dbReference>
<evidence type="ECO:0000256" key="1">
    <source>
        <dbReference type="ARBA" id="ARBA00004225"/>
    </source>
</evidence>
<dbReference type="OrthoDB" id="6608471at2759"/>
<dbReference type="STRING" id="400682.A0A1X7VLF1"/>
<evidence type="ECO:0000256" key="2">
    <source>
        <dbReference type="ARBA" id="ARBA00005974"/>
    </source>
</evidence>
<evidence type="ECO:0000313" key="11">
    <source>
        <dbReference type="Proteomes" id="UP000007879"/>
    </source>
</evidence>
<dbReference type="NCBIfam" id="TIGR00798">
    <property type="entry name" value="mtc"/>
    <property type="match status" value="1"/>
</dbReference>
<dbReference type="AlphaFoldDB" id="A0A1X7VLF1"/>
<dbReference type="InterPro" id="IPR004686">
    <property type="entry name" value="Mtc"/>
</dbReference>
<comment type="subcellular location">
    <subcellularLocation>
        <location evidence="1 9">Mitochondrion membrane</location>
        <topology evidence="1 9">Multi-pass membrane protein</topology>
    </subcellularLocation>
</comment>
<feature type="transmembrane region" description="Helical" evidence="9">
    <location>
        <begin position="147"/>
        <end position="167"/>
    </location>
</feature>
<keyword evidence="3" id="KW-0813">Transport</keyword>
<keyword evidence="4 9" id="KW-0812">Transmembrane</keyword>
<name>A0A1X7VLF1_AMPQE</name>
<dbReference type="InParanoid" id="A0A1X7VLF1"/>
<sequence>MAGVPVDIDKPLWDQRTFYGRFQHFLRITNPLLSLKSEQELEKAADLVKVARSTGLVPNGVSLDELQTAKVLYDSAYHPDSGERMNLIGRMSFQVPGGMVILGSMLVYYRTTLQVFMVQWVNQSFNALVNYTNRNVNSSITNRQIGVAYAGATTGAVGVSVLLNSLVKRAPPLVARWVPFVAVAAANCINIPTMRQRELVEGVGLSRNDFTGKREEDELGRSRVAAVKGISQVTFSRIFMTIPTLLMLPVLSTRLERRYPLLMRNNIAAAGLQTLFCGILLCFAVPVGCALFPQRSSISYDWLEKEAQLQIKNNTDSVPKILYFNKGL</sequence>
<evidence type="ECO:0000256" key="5">
    <source>
        <dbReference type="ARBA" id="ARBA00022970"/>
    </source>
</evidence>
<evidence type="ECO:0000256" key="3">
    <source>
        <dbReference type="ARBA" id="ARBA00022448"/>
    </source>
</evidence>
<keyword evidence="7 9" id="KW-0496">Mitochondrion</keyword>
<evidence type="ECO:0000313" key="10">
    <source>
        <dbReference type="EnsemblMetazoa" id="Aqu2.1.40645_001"/>
    </source>
</evidence>
<protein>
    <recommendedName>
        <fullName evidence="9">Sidoreflexin</fullName>
    </recommendedName>
</protein>
<dbReference type="FunCoup" id="A0A1X7VLF1">
    <property type="interactions" value="122"/>
</dbReference>
<reference evidence="11" key="1">
    <citation type="journal article" date="2010" name="Nature">
        <title>The Amphimedon queenslandica genome and the evolution of animal complexity.</title>
        <authorList>
            <person name="Srivastava M."/>
            <person name="Simakov O."/>
            <person name="Chapman J."/>
            <person name="Fahey B."/>
            <person name="Gauthier M.E."/>
            <person name="Mitros T."/>
            <person name="Richards G.S."/>
            <person name="Conaco C."/>
            <person name="Dacre M."/>
            <person name="Hellsten U."/>
            <person name="Larroux C."/>
            <person name="Putnam N.H."/>
            <person name="Stanke M."/>
            <person name="Adamska M."/>
            <person name="Darling A."/>
            <person name="Degnan S.M."/>
            <person name="Oakley T.H."/>
            <person name="Plachetzki D.C."/>
            <person name="Zhai Y."/>
            <person name="Adamski M."/>
            <person name="Calcino A."/>
            <person name="Cummins S.F."/>
            <person name="Goodstein D.M."/>
            <person name="Harris C."/>
            <person name="Jackson D.J."/>
            <person name="Leys S.P."/>
            <person name="Shu S."/>
            <person name="Woodcroft B.J."/>
            <person name="Vervoort M."/>
            <person name="Kosik K.S."/>
            <person name="Manning G."/>
            <person name="Degnan B.M."/>
            <person name="Rokhsar D.S."/>
        </authorList>
    </citation>
    <scope>NUCLEOTIDE SEQUENCE [LARGE SCALE GENOMIC DNA]</scope>
</reference>
<comment type="similarity">
    <text evidence="2 9">Belongs to the sideroflexin family.</text>
</comment>
<keyword evidence="5" id="KW-0029">Amino-acid transport</keyword>
<dbReference type="PANTHER" id="PTHR11153:SF14">
    <property type="entry name" value="SIDEROFLEXIN-2"/>
    <property type="match status" value="1"/>
</dbReference>
<feature type="transmembrane region" description="Helical" evidence="9">
    <location>
        <begin position="238"/>
        <end position="255"/>
    </location>
</feature>
<organism evidence="10">
    <name type="scientific">Amphimedon queenslandica</name>
    <name type="common">Sponge</name>
    <dbReference type="NCBI Taxonomy" id="400682"/>
    <lineage>
        <taxon>Eukaryota</taxon>
        <taxon>Metazoa</taxon>
        <taxon>Porifera</taxon>
        <taxon>Demospongiae</taxon>
        <taxon>Heteroscleromorpha</taxon>
        <taxon>Haplosclerida</taxon>
        <taxon>Niphatidae</taxon>
        <taxon>Amphimedon</taxon>
    </lineage>
</organism>
<dbReference type="GO" id="GO:0140300">
    <property type="term" value="P:serine import into mitochondrion"/>
    <property type="evidence" value="ECO:0007669"/>
    <property type="project" value="TreeGrafter"/>
</dbReference>
<reference evidence="10" key="2">
    <citation type="submission" date="2017-05" db="UniProtKB">
        <authorList>
            <consortium name="EnsemblMetazoa"/>
        </authorList>
    </citation>
    <scope>IDENTIFICATION</scope>
</reference>
<dbReference type="PANTHER" id="PTHR11153">
    <property type="entry name" value="SIDEROFLEXIN"/>
    <property type="match status" value="1"/>
</dbReference>
<dbReference type="OMA" id="LQRYVPF"/>
<dbReference type="GO" id="GO:0005743">
    <property type="term" value="C:mitochondrial inner membrane"/>
    <property type="evidence" value="ECO:0007669"/>
    <property type="project" value="TreeGrafter"/>
</dbReference>
<evidence type="ECO:0000256" key="7">
    <source>
        <dbReference type="ARBA" id="ARBA00023128"/>
    </source>
</evidence>
<evidence type="ECO:0000256" key="6">
    <source>
        <dbReference type="ARBA" id="ARBA00022989"/>
    </source>
</evidence>
<keyword evidence="8 9" id="KW-0472">Membrane</keyword>
<keyword evidence="6 9" id="KW-1133">Transmembrane helix</keyword>
<dbReference type="EnsemblMetazoa" id="XM_003383880.3">
    <property type="protein sequence ID" value="XP_003383928.1"/>
    <property type="gene ID" value="LOC100637156"/>
</dbReference>
<gene>
    <name evidence="10" type="primary">100637156</name>
</gene>
<evidence type="ECO:0000256" key="9">
    <source>
        <dbReference type="RuleBase" id="RU362000"/>
    </source>
</evidence>
<evidence type="ECO:0000256" key="8">
    <source>
        <dbReference type="ARBA" id="ARBA00023136"/>
    </source>
</evidence>
<dbReference type="Pfam" id="PF03820">
    <property type="entry name" value="SFXNs"/>
    <property type="match status" value="1"/>
</dbReference>
<dbReference type="eggNOG" id="KOG3767">
    <property type="taxonomic scope" value="Eukaryota"/>
</dbReference>